<name>A0A238XLC7_9BACT</name>
<gene>
    <name evidence="8" type="ORF">SAMN06265340_10190</name>
</gene>
<dbReference type="PROSITE" id="PS51733">
    <property type="entry name" value="BPL_LPL_CATALYTIC"/>
    <property type="match status" value="1"/>
</dbReference>
<dbReference type="Proteomes" id="UP000198405">
    <property type="component" value="Unassembled WGS sequence"/>
</dbReference>
<evidence type="ECO:0000313" key="8">
    <source>
        <dbReference type="EMBL" id="SNR59795.1"/>
    </source>
</evidence>
<dbReference type="OrthoDB" id="9807064at2"/>
<dbReference type="EC" id="6.3.4.15" evidence="5"/>
<reference evidence="9" key="1">
    <citation type="submission" date="2017-06" db="EMBL/GenBank/DDBJ databases">
        <authorList>
            <person name="Varghese N."/>
            <person name="Submissions S."/>
        </authorList>
    </citation>
    <scope>NUCLEOTIDE SEQUENCE [LARGE SCALE GENOMIC DNA]</scope>
    <source>
        <strain evidence="9">DSM 15668</strain>
    </source>
</reference>
<evidence type="ECO:0000256" key="5">
    <source>
        <dbReference type="ARBA" id="ARBA00024227"/>
    </source>
</evidence>
<dbReference type="AlphaFoldDB" id="A0A238XLC7"/>
<keyword evidence="1 8" id="KW-0436">Ligase</keyword>
<dbReference type="CDD" id="cd16442">
    <property type="entry name" value="BPL"/>
    <property type="match status" value="1"/>
</dbReference>
<dbReference type="PANTHER" id="PTHR12835:SF5">
    <property type="entry name" value="BIOTIN--PROTEIN LIGASE"/>
    <property type="match status" value="1"/>
</dbReference>
<dbReference type="GO" id="GO:0005737">
    <property type="term" value="C:cytoplasm"/>
    <property type="evidence" value="ECO:0007669"/>
    <property type="project" value="TreeGrafter"/>
</dbReference>
<dbReference type="SUPFAM" id="SSF50037">
    <property type="entry name" value="C-terminal domain of transcriptional repressors"/>
    <property type="match status" value="1"/>
</dbReference>
<dbReference type="PANTHER" id="PTHR12835">
    <property type="entry name" value="BIOTIN PROTEIN LIGASE"/>
    <property type="match status" value="1"/>
</dbReference>
<dbReference type="Pfam" id="PF02237">
    <property type="entry name" value="BPL_C"/>
    <property type="match status" value="1"/>
</dbReference>
<dbReference type="InterPro" id="IPR045864">
    <property type="entry name" value="aa-tRNA-synth_II/BPL/LPL"/>
</dbReference>
<dbReference type="InterPro" id="IPR008988">
    <property type="entry name" value="Transcriptional_repressor_C"/>
</dbReference>
<accession>A0A238XLC7</accession>
<evidence type="ECO:0000256" key="3">
    <source>
        <dbReference type="ARBA" id="ARBA00022840"/>
    </source>
</evidence>
<organism evidence="8 9">
    <name type="scientific">Desulfurobacterium atlanticum</name>
    <dbReference type="NCBI Taxonomy" id="240169"/>
    <lineage>
        <taxon>Bacteria</taxon>
        <taxon>Pseudomonadati</taxon>
        <taxon>Aquificota</taxon>
        <taxon>Aquificia</taxon>
        <taxon>Desulfurobacteriales</taxon>
        <taxon>Desulfurobacteriaceae</taxon>
        <taxon>Desulfurobacterium</taxon>
    </lineage>
</organism>
<keyword evidence="4" id="KW-0092">Biotin</keyword>
<protein>
    <recommendedName>
        <fullName evidence="5">biotin--[biotin carboxyl-carrier protein] ligase</fullName>
        <ecNumber evidence="5">6.3.4.15</ecNumber>
    </recommendedName>
</protein>
<evidence type="ECO:0000259" key="7">
    <source>
        <dbReference type="PROSITE" id="PS51733"/>
    </source>
</evidence>
<dbReference type="InterPro" id="IPR004408">
    <property type="entry name" value="Biotin_CoA_COase_ligase"/>
</dbReference>
<dbReference type="Gene3D" id="2.30.30.100">
    <property type="match status" value="1"/>
</dbReference>
<dbReference type="NCBIfam" id="TIGR00121">
    <property type="entry name" value="birA_ligase"/>
    <property type="match status" value="1"/>
</dbReference>
<sequence length="233" mass="26199">MNIKIINLETVDSTNEFLKRENFSPVTVVTAKNQTNGKGRRGKKWISPKNRGLYISFLFRKPDNFENLQLLSLSTAVGVAKVLNRLRSGFTIKWPNDILINGRKICGILPEATRDKIIIGIGINLYHTAEELAGADIPATSLSIEKIKADRKVITEMVTDNVISYYQKTVSGEFNIAEFENLSLIQKGDEITIKTEKEKFTAKVLGFDREGFLIAEKDGEIKRLFAGEVSVRF</sequence>
<dbReference type="RefSeq" id="WP_089322127.1">
    <property type="nucleotide sequence ID" value="NZ_FZOB01000001.1"/>
</dbReference>
<dbReference type="InterPro" id="IPR004143">
    <property type="entry name" value="BPL_LPL_catalytic"/>
</dbReference>
<dbReference type="Pfam" id="PF03099">
    <property type="entry name" value="BPL_LplA_LipB"/>
    <property type="match status" value="1"/>
</dbReference>
<dbReference type="Gene3D" id="3.30.930.10">
    <property type="entry name" value="Bira Bifunctional Protein, Domain 2"/>
    <property type="match status" value="1"/>
</dbReference>
<dbReference type="EMBL" id="FZOB01000001">
    <property type="protein sequence ID" value="SNR59795.1"/>
    <property type="molecule type" value="Genomic_DNA"/>
</dbReference>
<dbReference type="InterPro" id="IPR003142">
    <property type="entry name" value="BPL_C"/>
</dbReference>
<proteinExistence type="predicted"/>
<dbReference type="GO" id="GO:0005524">
    <property type="term" value="F:ATP binding"/>
    <property type="evidence" value="ECO:0007669"/>
    <property type="project" value="UniProtKB-KW"/>
</dbReference>
<evidence type="ECO:0000256" key="1">
    <source>
        <dbReference type="ARBA" id="ARBA00022598"/>
    </source>
</evidence>
<evidence type="ECO:0000256" key="2">
    <source>
        <dbReference type="ARBA" id="ARBA00022741"/>
    </source>
</evidence>
<feature type="domain" description="BPL/LPL catalytic" evidence="7">
    <location>
        <begin position="1"/>
        <end position="170"/>
    </location>
</feature>
<evidence type="ECO:0000256" key="6">
    <source>
        <dbReference type="ARBA" id="ARBA00047846"/>
    </source>
</evidence>
<evidence type="ECO:0000313" key="9">
    <source>
        <dbReference type="Proteomes" id="UP000198405"/>
    </source>
</evidence>
<evidence type="ECO:0000256" key="4">
    <source>
        <dbReference type="ARBA" id="ARBA00023267"/>
    </source>
</evidence>
<dbReference type="GO" id="GO:0004077">
    <property type="term" value="F:biotin--[biotin carboxyl-carrier protein] ligase activity"/>
    <property type="evidence" value="ECO:0007669"/>
    <property type="project" value="UniProtKB-EC"/>
</dbReference>
<keyword evidence="9" id="KW-1185">Reference proteome</keyword>
<keyword evidence="2" id="KW-0547">Nucleotide-binding</keyword>
<comment type="catalytic activity">
    <reaction evidence="6">
        <text>biotin + L-lysyl-[protein] + ATP = N(6)-biotinyl-L-lysyl-[protein] + AMP + diphosphate + H(+)</text>
        <dbReference type="Rhea" id="RHEA:11756"/>
        <dbReference type="Rhea" id="RHEA-COMP:9752"/>
        <dbReference type="Rhea" id="RHEA-COMP:10505"/>
        <dbReference type="ChEBI" id="CHEBI:15378"/>
        <dbReference type="ChEBI" id="CHEBI:29969"/>
        <dbReference type="ChEBI" id="CHEBI:30616"/>
        <dbReference type="ChEBI" id="CHEBI:33019"/>
        <dbReference type="ChEBI" id="CHEBI:57586"/>
        <dbReference type="ChEBI" id="CHEBI:83144"/>
        <dbReference type="ChEBI" id="CHEBI:456215"/>
        <dbReference type="EC" id="6.3.4.15"/>
    </reaction>
</comment>
<dbReference type="SUPFAM" id="SSF55681">
    <property type="entry name" value="Class II aaRS and biotin synthetases"/>
    <property type="match status" value="1"/>
</dbReference>
<keyword evidence="3" id="KW-0067">ATP-binding</keyword>